<keyword evidence="2" id="KW-0808">Transferase</keyword>
<dbReference type="Proteomes" id="UP000273044">
    <property type="component" value="Chromosome"/>
</dbReference>
<accession>A0A3N4D0X0</accession>
<dbReference type="GO" id="GO:0016740">
    <property type="term" value="F:transferase activity"/>
    <property type="evidence" value="ECO:0007669"/>
    <property type="project" value="UniProtKB-KW"/>
</dbReference>
<organism evidence="2 3">
    <name type="scientific">Arachnia propionica</name>
    <dbReference type="NCBI Taxonomy" id="1750"/>
    <lineage>
        <taxon>Bacteria</taxon>
        <taxon>Bacillati</taxon>
        <taxon>Actinomycetota</taxon>
        <taxon>Actinomycetes</taxon>
        <taxon>Propionibacteriales</taxon>
        <taxon>Propionibacteriaceae</taxon>
        <taxon>Arachnia</taxon>
    </lineage>
</organism>
<dbReference type="RefSeq" id="WP_014847882.1">
    <property type="nucleotide sequence ID" value="NZ_CP040007.1"/>
</dbReference>
<dbReference type="OrthoDB" id="3870258at2"/>
<dbReference type="GeneID" id="64408285"/>
<keyword evidence="3" id="KW-1185">Reference proteome</keyword>
<dbReference type="InterPro" id="IPR014942">
    <property type="entry name" value="AbiEii"/>
</dbReference>
<protein>
    <submittedName>
        <fullName evidence="1">Nucleotidyl transferase AbiEii/AbiGii toxin family protein</fullName>
    </submittedName>
    <submittedName>
        <fullName evidence="2">Nucleotidyl transferase of uncharacterized function (DUF1814)</fullName>
    </submittedName>
</protein>
<dbReference type="Proteomes" id="UP000677180">
    <property type="component" value="Chromosome"/>
</dbReference>
<evidence type="ECO:0000313" key="3">
    <source>
        <dbReference type="Proteomes" id="UP000273044"/>
    </source>
</evidence>
<proteinExistence type="predicted"/>
<dbReference type="EMBL" id="LR134406">
    <property type="protein sequence ID" value="VEH71549.1"/>
    <property type="molecule type" value="Genomic_DNA"/>
</dbReference>
<dbReference type="AlphaFoldDB" id="A0A3N4D0X0"/>
<dbReference type="OMA" id="GMANTIH"/>
<reference evidence="2 3" key="1">
    <citation type="submission" date="2018-12" db="EMBL/GenBank/DDBJ databases">
        <authorList>
            <consortium name="Pathogen Informatics"/>
        </authorList>
    </citation>
    <scope>NUCLEOTIDE SEQUENCE [LARGE SCALE GENOMIC DNA]</scope>
    <source>
        <strain evidence="2 3">NCTC12967</strain>
    </source>
</reference>
<name>A0A3N4D0X0_9ACTN</name>
<gene>
    <name evidence="1" type="ORF">J5A53_01155</name>
    <name evidence="2" type="ORF">NCTC12967_02875</name>
</gene>
<sequence>MSRDASEQRRIARIALEAAGPEAGFALAGSGAIREHGFINRPTEDVDLFTTQSAQHEFASALERVVAALQEAGYDVEIREQHPCFSRLVLSRGSAEPAVTVDLGVDWRAEDPVRLAVGPVLAPDDAVGNKVAALFSRGEARDYLDVDRIRASGRYRDRRLIELGHRADLGFEITQFVRRLEEVGRIQPFEVAIYEVSPEQLRAVKDRCLAWARELCARPVGDPIPPCGQVADSDGMPDSRN</sequence>
<evidence type="ECO:0000313" key="1">
    <source>
        <dbReference type="EMBL" id="QUC11347.1"/>
    </source>
</evidence>
<reference evidence="1" key="2">
    <citation type="submission" date="2021-03" db="EMBL/GenBank/DDBJ databases">
        <title>Human Oral Microbial Genomes.</title>
        <authorList>
            <person name="Johnston C.D."/>
            <person name="Chen T."/>
            <person name="Dewhirst F.E."/>
        </authorList>
    </citation>
    <scope>NUCLEOTIDE SEQUENCE</scope>
    <source>
        <strain evidence="1">F0714</strain>
    </source>
</reference>
<dbReference type="Pfam" id="PF08843">
    <property type="entry name" value="AbiEii"/>
    <property type="match status" value="1"/>
</dbReference>
<evidence type="ECO:0000313" key="2">
    <source>
        <dbReference type="EMBL" id="VEH71549.1"/>
    </source>
</evidence>
<dbReference type="EMBL" id="CP072385">
    <property type="protein sequence ID" value="QUC11347.1"/>
    <property type="molecule type" value="Genomic_DNA"/>
</dbReference>